<gene>
    <name evidence="3" type="ORF">MAUB_06080</name>
</gene>
<feature type="signal peptide" evidence="2">
    <location>
        <begin position="1"/>
        <end position="28"/>
    </location>
</feature>
<keyword evidence="4" id="KW-1185">Reference proteome</keyword>
<sequence length="106" mass="10735">MKLRFRSSNMLTVSICSGVLLLSAPWGSPPTASTAPCGGGTVLDPRTGICWSQNQPNNSYGGSGNIPCLPGRLGLCLGALQNTPTPGAALRPAPPAGPAPRPGTWP</sequence>
<organism evidence="3 4">
    <name type="scientific">Mycolicibacterium aubagnense</name>
    <dbReference type="NCBI Taxonomy" id="319707"/>
    <lineage>
        <taxon>Bacteria</taxon>
        <taxon>Bacillati</taxon>
        <taxon>Actinomycetota</taxon>
        <taxon>Actinomycetes</taxon>
        <taxon>Mycobacteriales</taxon>
        <taxon>Mycobacteriaceae</taxon>
        <taxon>Mycolicibacterium</taxon>
    </lineage>
</organism>
<accession>A0ABM7I814</accession>
<feature type="compositionally biased region" description="Pro residues" evidence="1">
    <location>
        <begin position="92"/>
        <end position="106"/>
    </location>
</feature>
<evidence type="ECO:0000256" key="2">
    <source>
        <dbReference type="SAM" id="SignalP"/>
    </source>
</evidence>
<feature type="region of interest" description="Disordered" evidence="1">
    <location>
        <begin position="84"/>
        <end position="106"/>
    </location>
</feature>
<dbReference type="RefSeq" id="WP_138229338.1">
    <property type="nucleotide sequence ID" value="NZ_CP122994.1"/>
</dbReference>
<protein>
    <recommendedName>
        <fullName evidence="5">Secreted protein</fullName>
    </recommendedName>
</protein>
<dbReference type="EMBL" id="AP022577">
    <property type="protein sequence ID" value="BBX82735.1"/>
    <property type="molecule type" value="Genomic_DNA"/>
</dbReference>
<evidence type="ECO:0000256" key="1">
    <source>
        <dbReference type="SAM" id="MobiDB-lite"/>
    </source>
</evidence>
<keyword evidence="2" id="KW-0732">Signal</keyword>
<proteinExistence type="predicted"/>
<feature type="chain" id="PRO_5047316385" description="Secreted protein" evidence="2">
    <location>
        <begin position="29"/>
        <end position="106"/>
    </location>
</feature>
<reference evidence="3 4" key="1">
    <citation type="journal article" date="2019" name="Emerg. Microbes Infect.">
        <title>Comprehensive subspecies identification of 175 nontuberculous mycobacteria species based on 7547 genomic profiles.</title>
        <authorList>
            <person name="Matsumoto Y."/>
            <person name="Kinjo T."/>
            <person name="Motooka D."/>
            <person name="Nabeya D."/>
            <person name="Jung N."/>
            <person name="Uechi K."/>
            <person name="Horii T."/>
            <person name="Iida T."/>
            <person name="Fujita J."/>
            <person name="Nakamura S."/>
        </authorList>
    </citation>
    <scope>NUCLEOTIDE SEQUENCE [LARGE SCALE GENOMIC DNA]</scope>
    <source>
        <strain evidence="3 4">JCM 15296</strain>
    </source>
</reference>
<evidence type="ECO:0000313" key="4">
    <source>
        <dbReference type="Proteomes" id="UP000465609"/>
    </source>
</evidence>
<evidence type="ECO:0008006" key="5">
    <source>
        <dbReference type="Google" id="ProtNLM"/>
    </source>
</evidence>
<evidence type="ECO:0000313" key="3">
    <source>
        <dbReference type="EMBL" id="BBX82735.1"/>
    </source>
</evidence>
<name>A0ABM7I814_9MYCO</name>
<dbReference type="Proteomes" id="UP000465609">
    <property type="component" value="Chromosome"/>
</dbReference>